<dbReference type="STRING" id="1009370.ALO_21229"/>
<sequence>MSRRLGVIGIVVHNPQTISDKVNLLISGYSHMIIGRMGIPRPEESVGIISLIVEGSTDEIGALTGKLGLLPGVTVKSALTGKKSIVKEEPLNDQ</sequence>
<dbReference type="SUPFAM" id="SSF55021">
    <property type="entry name" value="ACT-like"/>
    <property type="match status" value="1"/>
</dbReference>
<protein>
    <recommendedName>
        <fullName evidence="3">Transcription factor NikR nickel binding C-terminal domain-containing protein</fullName>
    </recommendedName>
</protein>
<dbReference type="AlphaFoldDB" id="F7NQ45"/>
<dbReference type="InterPro" id="IPR023860">
    <property type="entry name" value="FeFe-hyd_TM1266"/>
</dbReference>
<reference evidence="1 2" key="1">
    <citation type="journal article" date="2011" name="EMBO J.">
        <title>Structural diversity of bacterial flagellar motors.</title>
        <authorList>
            <person name="Chen S."/>
            <person name="Beeby M."/>
            <person name="Murphy G.E."/>
            <person name="Leadbetter J.R."/>
            <person name="Hendrixson D.R."/>
            <person name="Briegel A."/>
            <person name="Li Z."/>
            <person name="Shi J."/>
            <person name="Tocheva E.I."/>
            <person name="Muller A."/>
            <person name="Dobro M.J."/>
            <person name="Jensen G.J."/>
        </authorList>
    </citation>
    <scope>NUCLEOTIDE SEQUENCE [LARGE SCALE GENOMIC DNA]</scope>
    <source>
        <strain evidence="1 2">DSM 6540</strain>
    </source>
</reference>
<keyword evidence="2" id="KW-1185">Reference proteome</keyword>
<proteinExistence type="predicted"/>
<dbReference type="Proteomes" id="UP000003240">
    <property type="component" value="Unassembled WGS sequence"/>
</dbReference>
<dbReference type="NCBIfam" id="TIGR03959">
    <property type="entry name" value="hyd_TM1266"/>
    <property type="match status" value="1"/>
</dbReference>
<dbReference type="RefSeq" id="WP_004099897.1">
    <property type="nucleotide sequence ID" value="NZ_AFGF01000280.1"/>
</dbReference>
<evidence type="ECO:0000313" key="1">
    <source>
        <dbReference type="EMBL" id="EGO61804.1"/>
    </source>
</evidence>
<evidence type="ECO:0008006" key="3">
    <source>
        <dbReference type="Google" id="ProtNLM"/>
    </source>
</evidence>
<comment type="caution">
    <text evidence="1">The sequence shown here is derived from an EMBL/GenBank/DDBJ whole genome shotgun (WGS) entry which is preliminary data.</text>
</comment>
<accession>F7NQ45</accession>
<name>F7NQ45_9FIRM</name>
<dbReference type="Pfam" id="PF21699">
    <property type="entry name" value="TM1266-like"/>
    <property type="match status" value="1"/>
</dbReference>
<dbReference type="OrthoDB" id="9796135at2"/>
<dbReference type="EMBL" id="AFGF01000280">
    <property type="protein sequence ID" value="EGO61804.1"/>
    <property type="molecule type" value="Genomic_DNA"/>
</dbReference>
<dbReference type="InterPro" id="IPR027271">
    <property type="entry name" value="Acetolactate_synth/TF_NikR_C"/>
</dbReference>
<organism evidence="1 2">
    <name type="scientific">Acetonema longum DSM 6540</name>
    <dbReference type="NCBI Taxonomy" id="1009370"/>
    <lineage>
        <taxon>Bacteria</taxon>
        <taxon>Bacillati</taxon>
        <taxon>Bacillota</taxon>
        <taxon>Negativicutes</taxon>
        <taxon>Acetonemataceae</taxon>
        <taxon>Acetonema</taxon>
    </lineage>
</organism>
<dbReference type="eggNOG" id="COG0864">
    <property type="taxonomic scope" value="Bacteria"/>
</dbReference>
<gene>
    <name evidence="1" type="ORF">ALO_21229</name>
</gene>
<evidence type="ECO:0000313" key="2">
    <source>
        <dbReference type="Proteomes" id="UP000003240"/>
    </source>
</evidence>
<dbReference type="InterPro" id="IPR045865">
    <property type="entry name" value="ACT-like_dom_sf"/>
</dbReference>
<dbReference type="Gene3D" id="3.30.70.1150">
    <property type="entry name" value="ACT-like. Chain A, domain 2"/>
    <property type="match status" value="1"/>
</dbReference>